<dbReference type="FunFam" id="2.70.150.10:FF:000042">
    <property type="entry name" value="Plasma membrane ATPase"/>
    <property type="match status" value="1"/>
</dbReference>
<evidence type="ECO:0000256" key="2">
    <source>
        <dbReference type="ARBA" id="ARBA00004141"/>
    </source>
</evidence>
<dbReference type="EMBL" id="JBJUIK010000004">
    <property type="protein sequence ID" value="KAL3531091.1"/>
    <property type="molecule type" value="Genomic_DNA"/>
</dbReference>
<evidence type="ECO:0000256" key="9">
    <source>
        <dbReference type="ARBA" id="ARBA00022967"/>
    </source>
</evidence>
<comment type="similarity">
    <text evidence="3">Belongs to the cation transport ATPase (P-type) (TC 3.A.3) family. Type IIIA subfamily.</text>
</comment>
<evidence type="ECO:0000256" key="8">
    <source>
        <dbReference type="ARBA" id="ARBA00022842"/>
    </source>
</evidence>
<evidence type="ECO:0000256" key="7">
    <source>
        <dbReference type="ARBA" id="ARBA00022840"/>
    </source>
</evidence>
<dbReference type="SUPFAM" id="SSF81653">
    <property type="entry name" value="Calcium ATPase, transduction domain A"/>
    <property type="match status" value="1"/>
</dbReference>
<dbReference type="InterPro" id="IPR008250">
    <property type="entry name" value="ATPase_P-typ_transduc_dom_A_sf"/>
</dbReference>
<dbReference type="InterPro" id="IPR059000">
    <property type="entry name" value="ATPase_P-type_domA"/>
</dbReference>
<evidence type="ECO:0000313" key="13">
    <source>
        <dbReference type="EMBL" id="KAL3531091.1"/>
    </source>
</evidence>
<evidence type="ECO:0000313" key="14">
    <source>
        <dbReference type="Proteomes" id="UP001630127"/>
    </source>
</evidence>
<keyword evidence="7" id="KW-0067">ATP-binding</keyword>
<feature type="domain" description="P-type ATPase A" evidence="12">
    <location>
        <begin position="13"/>
        <end position="74"/>
    </location>
</feature>
<comment type="function">
    <text evidence="1">The plasma membrane ATPase of plants and fungi is a hydrogen ion pump. The proton gradient it generates drives the active transport of nutrients by H(+)-symport. The resulting external acidification and/or internal alkinization may mediate growth responses.</text>
</comment>
<dbReference type="Pfam" id="PF00122">
    <property type="entry name" value="E1-E2_ATPase"/>
    <property type="match status" value="1"/>
</dbReference>
<dbReference type="GO" id="GO:0016020">
    <property type="term" value="C:membrane"/>
    <property type="evidence" value="ECO:0007669"/>
    <property type="project" value="UniProtKB-SubCell"/>
</dbReference>
<reference evidence="13 14" key="1">
    <citation type="submission" date="2024-11" db="EMBL/GenBank/DDBJ databases">
        <title>A near-complete genome assembly of Cinchona calisaya.</title>
        <authorList>
            <person name="Lian D.C."/>
            <person name="Zhao X.W."/>
            <person name="Wei L."/>
        </authorList>
    </citation>
    <scope>NUCLEOTIDE SEQUENCE [LARGE SCALE GENOMIC DNA]</scope>
    <source>
        <tissue evidence="13">Nenye</tissue>
    </source>
</reference>
<comment type="subcellular location">
    <subcellularLocation>
        <location evidence="2">Membrane</location>
        <topology evidence="2">Multi-pass membrane protein</topology>
    </subcellularLocation>
</comment>
<dbReference type="AlphaFoldDB" id="A0ABD3AIV9"/>
<keyword evidence="8" id="KW-0460">Magnesium</keyword>
<keyword evidence="5" id="KW-0812">Transmembrane</keyword>
<keyword evidence="4" id="KW-0597">Phosphoprotein</keyword>
<gene>
    <name evidence="13" type="ORF">ACH5RR_010413</name>
</gene>
<evidence type="ECO:0000256" key="3">
    <source>
        <dbReference type="ARBA" id="ARBA00008804"/>
    </source>
</evidence>
<evidence type="ECO:0000259" key="12">
    <source>
        <dbReference type="Pfam" id="PF00122"/>
    </source>
</evidence>
<dbReference type="Gene3D" id="2.70.150.10">
    <property type="entry name" value="Calcium-transporting ATPase, cytoplasmic transduction domain A"/>
    <property type="match status" value="1"/>
</dbReference>
<protein>
    <recommendedName>
        <fullName evidence="12">P-type ATPase A domain-containing protein</fullName>
    </recommendedName>
</protein>
<dbReference type="Proteomes" id="UP001630127">
    <property type="component" value="Unassembled WGS sequence"/>
</dbReference>
<keyword evidence="11" id="KW-0472">Membrane</keyword>
<dbReference type="PANTHER" id="PTHR42861">
    <property type="entry name" value="CALCIUM-TRANSPORTING ATPASE"/>
    <property type="match status" value="1"/>
</dbReference>
<keyword evidence="10" id="KW-1133">Transmembrane helix</keyword>
<organism evidence="13 14">
    <name type="scientific">Cinchona calisaya</name>
    <dbReference type="NCBI Taxonomy" id="153742"/>
    <lineage>
        <taxon>Eukaryota</taxon>
        <taxon>Viridiplantae</taxon>
        <taxon>Streptophyta</taxon>
        <taxon>Embryophyta</taxon>
        <taxon>Tracheophyta</taxon>
        <taxon>Spermatophyta</taxon>
        <taxon>Magnoliopsida</taxon>
        <taxon>eudicotyledons</taxon>
        <taxon>Gunneridae</taxon>
        <taxon>Pentapetalae</taxon>
        <taxon>asterids</taxon>
        <taxon>lamiids</taxon>
        <taxon>Gentianales</taxon>
        <taxon>Rubiaceae</taxon>
        <taxon>Cinchonoideae</taxon>
        <taxon>Cinchoneae</taxon>
        <taxon>Cinchona</taxon>
    </lineage>
</organism>
<evidence type="ECO:0000256" key="1">
    <source>
        <dbReference type="ARBA" id="ARBA00003417"/>
    </source>
</evidence>
<evidence type="ECO:0000256" key="6">
    <source>
        <dbReference type="ARBA" id="ARBA00022741"/>
    </source>
</evidence>
<comment type="caution">
    <text evidence="13">The sequence shown here is derived from an EMBL/GenBank/DDBJ whole genome shotgun (WGS) entry which is preliminary data.</text>
</comment>
<keyword evidence="14" id="KW-1185">Reference proteome</keyword>
<keyword evidence="9" id="KW-1278">Translocase</keyword>
<keyword evidence="6" id="KW-0547">Nucleotide-binding</keyword>
<evidence type="ECO:0000256" key="5">
    <source>
        <dbReference type="ARBA" id="ARBA00022692"/>
    </source>
</evidence>
<name>A0ABD3AIV9_9GENT</name>
<dbReference type="GO" id="GO:0005524">
    <property type="term" value="F:ATP binding"/>
    <property type="evidence" value="ECO:0007669"/>
    <property type="project" value="UniProtKB-KW"/>
</dbReference>
<proteinExistence type="inferred from homology"/>
<accession>A0ABD3AIV9</accession>
<evidence type="ECO:0000256" key="10">
    <source>
        <dbReference type="ARBA" id="ARBA00022989"/>
    </source>
</evidence>
<evidence type="ECO:0000256" key="11">
    <source>
        <dbReference type="ARBA" id="ARBA00023136"/>
    </source>
</evidence>
<evidence type="ECO:0000256" key="4">
    <source>
        <dbReference type="ARBA" id="ARBA00022553"/>
    </source>
</evidence>
<sequence>MEYGKSKMRAIQVPGDIISIKLGDIIPADACLLGGDPLNIDQSALTGESLPVTKKTGDKVYSGSTCKQGETEAALYVTLLKFLVISRRSFKQLGTSAFVL</sequence>